<dbReference type="AlphaFoldDB" id="A0A6L2Q3E6"/>
<evidence type="ECO:0000256" key="7">
    <source>
        <dbReference type="SAM" id="MobiDB-lite"/>
    </source>
</evidence>
<keyword evidence="5" id="KW-0527">Neuropeptide</keyword>
<organism evidence="8 9">
    <name type="scientific">Coptotermes formosanus</name>
    <name type="common">Formosan subterranean termite</name>
    <dbReference type="NCBI Taxonomy" id="36987"/>
    <lineage>
        <taxon>Eukaryota</taxon>
        <taxon>Metazoa</taxon>
        <taxon>Ecdysozoa</taxon>
        <taxon>Arthropoda</taxon>
        <taxon>Hexapoda</taxon>
        <taxon>Insecta</taxon>
        <taxon>Pterygota</taxon>
        <taxon>Neoptera</taxon>
        <taxon>Polyneoptera</taxon>
        <taxon>Dictyoptera</taxon>
        <taxon>Blattodea</taxon>
        <taxon>Blattoidea</taxon>
        <taxon>Termitoidae</taxon>
        <taxon>Rhinotermitidae</taxon>
        <taxon>Coptotermes</taxon>
    </lineage>
</organism>
<feature type="region of interest" description="Disordered" evidence="7">
    <location>
        <begin position="1"/>
        <end position="51"/>
    </location>
</feature>
<dbReference type="PROSITE" id="PS00539">
    <property type="entry name" value="PYROKININ"/>
    <property type="match status" value="1"/>
</dbReference>
<protein>
    <recommendedName>
        <fullName evidence="6">FXPRL-amide</fullName>
    </recommendedName>
</protein>
<reference evidence="9" key="1">
    <citation type="submission" date="2020-01" db="EMBL/GenBank/DDBJ databases">
        <title>Draft genome sequence of the Termite Coptotermes fromosanus.</title>
        <authorList>
            <person name="Itakura S."/>
            <person name="Yosikawa Y."/>
            <person name="Umezawa K."/>
        </authorList>
    </citation>
    <scope>NUCLEOTIDE SEQUENCE [LARGE SCALE GENOMIC DNA]</scope>
</reference>
<evidence type="ECO:0000313" key="8">
    <source>
        <dbReference type="EMBL" id="GFG38490.1"/>
    </source>
</evidence>
<proteinExistence type="inferred from homology"/>
<feature type="region of interest" description="Disordered" evidence="7">
    <location>
        <begin position="97"/>
        <end position="171"/>
    </location>
</feature>
<dbReference type="InterPro" id="IPR001484">
    <property type="entry name" value="Pyrokinin_CS"/>
</dbReference>
<comment type="subcellular location">
    <subcellularLocation>
        <location evidence="1">Secreted</location>
    </subcellularLocation>
</comment>
<evidence type="ECO:0000256" key="1">
    <source>
        <dbReference type="ARBA" id="ARBA00004613"/>
    </source>
</evidence>
<evidence type="ECO:0000313" key="9">
    <source>
        <dbReference type="Proteomes" id="UP000502823"/>
    </source>
</evidence>
<dbReference type="InParanoid" id="A0A6L2Q3E6"/>
<dbReference type="OrthoDB" id="6424205at2759"/>
<dbReference type="GO" id="GO:0007218">
    <property type="term" value="P:neuropeptide signaling pathway"/>
    <property type="evidence" value="ECO:0007669"/>
    <property type="project" value="UniProtKB-KW"/>
</dbReference>
<keyword evidence="3" id="KW-0964">Secreted</keyword>
<keyword evidence="9" id="KW-1185">Reference proteome</keyword>
<comment type="caution">
    <text evidence="8">The sequence shown here is derived from an EMBL/GenBank/DDBJ whole genome shotgun (WGS) entry which is preliminary data.</text>
</comment>
<dbReference type="Proteomes" id="UP000502823">
    <property type="component" value="Unassembled WGS sequence"/>
</dbReference>
<evidence type="ECO:0000256" key="3">
    <source>
        <dbReference type="ARBA" id="ARBA00022525"/>
    </source>
</evidence>
<sequence>MATNAGLSVPVSGIRLSTDPLDDVLQGPDQTGDDALTAKKGDPQVAGMWFGPRLGRRDRRSAAEMLDDVADGTVEEILEILAEAGWTLVPVRGAKLEPGDFVPRLGRDSKEDEDPDMKQRSPPFAPRLGRRLVPFRPRMGRDRLPHDVYSPRLGRSVHPQQLHENKQPPQH</sequence>
<keyword evidence="4" id="KW-0027">Amidation</keyword>
<evidence type="ECO:0000256" key="2">
    <source>
        <dbReference type="ARBA" id="ARBA00007714"/>
    </source>
</evidence>
<gene>
    <name evidence="8" type="ORF">Cfor_11223</name>
</gene>
<accession>A0A6L2Q3E6</accession>
<comment type="similarity">
    <text evidence="2">Belongs to the pyrokinin family.</text>
</comment>
<evidence type="ECO:0000256" key="5">
    <source>
        <dbReference type="ARBA" id="ARBA00023320"/>
    </source>
</evidence>
<name>A0A6L2Q3E6_COPFO</name>
<feature type="compositionally biased region" description="Basic and acidic residues" evidence="7">
    <location>
        <begin position="161"/>
        <end position="171"/>
    </location>
</feature>
<evidence type="ECO:0000256" key="6">
    <source>
        <dbReference type="ARBA" id="ARBA00032657"/>
    </source>
</evidence>
<dbReference type="GO" id="GO:0005576">
    <property type="term" value="C:extracellular region"/>
    <property type="evidence" value="ECO:0007669"/>
    <property type="project" value="UniProtKB-SubCell"/>
</dbReference>
<evidence type="ECO:0000256" key="4">
    <source>
        <dbReference type="ARBA" id="ARBA00022815"/>
    </source>
</evidence>
<dbReference type="EMBL" id="BLKM01000783">
    <property type="protein sequence ID" value="GFG38490.1"/>
    <property type="molecule type" value="Genomic_DNA"/>
</dbReference>
<dbReference type="GO" id="GO:0005184">
    <property type="term" value="F:neuropeptide hormone activity"/>
    <property type="evidence" value="ECO:0007669"/>
    <property type="project" value="InterPro"/>
</dbReference>